<dbReference type="AlphaFoldDB" id="A0A4Z0K7E9"/>
<accession>A0A4Z0K7E9</accession>
<organism evidence="1 2">
    <name type="scientific">Salmonella enterica subsp. enterica serovar Poona</name>
    <dbReference type="NCBI Taxonomy" id="436295"/>
    <lineage>
        <taxon>Bacteria</taxon>
        <taxon>Pseudomonadati</taxon>
        <taxon>Pseudomonadota</taxon>
        <taxon>Gammaproteobacteria</taxon>
        <taxon>Enterobacterales</taxon>
        <taxon>Enterobacteriaceae</taxon>
        <taxon>Salmonella</taxon>
    </lineage>
</organism>
<dbReference type="Proteomes" id="UP000298196">
    <property type="component" value="Unassembled WGS sequence"/>
</dbReference>
<evidence type="ECO:0000313" key="1">
    <source>
        <dbReference type="EMBL" id="TGD30338.1"/>
    </source>
</evidence>
<sequence>VSLFKQLEVRLKQLNAQAPEEIPSGKTKR</sequence>
<evidence type="ECO:0000313" key="2">
    <source>
        <dbReference type="Proteomes" id="UP000298196"/>
    </source>
</evidence>
<feature type="non-terminal residue" evidence="1">
    <location>
        <position position="1"/>
    </location>
</feature>
<comment type="caution">
    <text evidence="1">The sequence shown here is derived from an EMBL/GenBank/DDBJ whole genome shotgun (WGS) entry which is preliminary data.</text>
</comment>
<dbReference type="EMBL" id="PYKI01003566">
    <property type="protein sequence ID" value="TGD30338.1"/>
    <property type="molecule type" value="Genomic_DNA"/>
</dbReference>
<name>A0A4Z0K7E9_SALET</name>
<proteinExistence type="predicted"/>
<protein>
    <submittedName>
        <fullName evidence="1">SPI-2 type III secretion system chaperone SseA</fullName>
    </submittedName>
</protein>
<keyword evidence="2" id="KW-1185">Reference proteome</keyword>
<gene>
    <name evidence="1" type="primary">sseA</name>
    <name evidence="1" type="ORF">C9F07_36005</name>
</gene>
<reference evidence="1 2" key="1">
    <citation type="submission" date="2018-03" db="EMBL/GenBank/DDBJ databases">
        <title>Non-Typhoidal Salmonella genome sequencing and assembly.</title>
        <authorList>
            <person name="Matchawe C."/>
        </authorList>
    </citation>
    <scope>NUCLEOTIDE SEQUENCE [LARGE SCALE GENOMIC DNA]</scope>
    <source>
        <strain evidence="1 2">22sa</strain>
    </source>
</reference>